<sequence>MWRKEQEEDDDHLVIGSSQGFVIGYDAKNIESVDFSCTLRYAYPAHEKSIRCIAGSYPTVATASADESIKVYQLDQLQELETLYEYDAPVFAVDMLPQVGLLSGGEDGQVLYYRYGQWSKPKRWKGHVRSVHSVSLHPSGKIGLTVARDKSLKLWKTNGECVTSLELGEEAFTVQWIQDGSGWLIATQNSFSVHSLQNGLVQEWKYPTRLVCICALSDSIFVVGGMDGYVRLYKIGENKPIQTYQVEGGCFVKGVGVGKQGFIYSLTSKGVIQARNMQGVYKWIEQVPTSYRPTAFHVATKS</sequence>
<dbReference type="Pfam" id="PF00400">
    <property type="entry name" value="WD40"/>
    <property type="match status" value="2"/>
</dbReference>
<reference evidence="2 3" key="1">
    <citation type="submission" date="2022-07" db="EMBL/GenBank/DDBJ databases">
        <title>Genome-wide signatures of adaptation to extreme environments.</title>
        <authorList>
            <person name="Cho C.H."/>
            <person name="Yoon H.S."/>
        </authorList>
    </citation>
    <scope>NUCLEOTIDE SEQUENCE [LARGE SCALE GENOMIC DNA]</scope>
    <source>
        <strain evidence="2 3">108.79 E11</strain>
    </source>
</reference>
<accession>A0AAV9IBA8</accession>
<dbReference type="InterPro" id="IPR051959">
    <property type="entry name" value="PAK1-Kinase_Regulator"/>
</dbReference>
<dbReference type="Gene3D" id="2.130.10.10">
    <property type="entry name" value="YVTN repeat-like/Quinoprotein amine dehydrogenase"/>
    <property type="match status" value="1"/>
</dbReference>
<keyword evidence="1" id="KW-0853">WD repeat</keyword>
<dbReference type="InterPro" id="IPR036322">
    <property type="entry name" value="WD40_repeat_dom_sf"/>
</dbReference>
<dbReference type="PANTHER" id="PTHR44675">
    <property type="entry name" value="PAK1 INTERACTING PROTEIN 1"/>
    <property type="match status" value="1"/>
</dbReference>
<comment type="caution">
    <text evidence="2">The sequence shown here is derived from an EMBL/GenBank/DDBJ whole genome shotgun (WGS) entry which is preliminary data.</text>
</comment>
<dbReference type="AlphaFoldDB" id="A0AAV9IBA8"/>
<keyword evidence="3" id="KW-1185">Reference proteome</keyword>
<organism evidence="2 3">
    <name type="scientific">Galdieria yellowstonensis</name>
    <dbReference type="NCBI Taxonomy" id="3028027"/>
    <lineage>
        <taxon>Eukaryota</taxon>
        <taxon>Rhodophyta</taxon>
        <taxon>Bangiophyceae</taxon>
        <taxon>Galdieriales</taxon>
        <taxon>Galdieriaceae</taxon>
        <taxon>Galdieria</taxon>
    </lineage>
</organism>
<evidence type="ECO:0008006" key="4">
    <source>
        <dbReference type="Google" id="ProtNLM"/>
    </source>
</evidence>
<dbReference type="SMART" id="SM00320">
    <property type="entry name" value="WD40"/>
    <property type="match status" value="4"/>
</dbReference>
<gene>
    <name evidence="2" type="ORF">GAYE_SCF04G2513</name>
</gene>
<dbReference type="PROSITE" id="PS50082">
    <property type="entry name" value="WD_REPEATS_2"/>
    <property type="match status" value="1"/>
</dbReference>
<evidence type="ECO:0000256" key="1">
    <source>
        <dbReference type="PROSITE-ProRule" id="PRU00221"/>
    </source>
</evidence>
<feature type="repeat" description="WD" evidence="1">
    <location>
        <begin position="124"/>
        <end position="156"/>
    </location>
</feature>
<dbReference type="InterPro" id="IPR015943">
    <property type="entry name" value="WD40/YVTN_repeat-like_dom_sf"/>
</dbReference>
<dbReference type="InterPro" id="IPR001680">
    <property type="entry name" value="WD40_rpt"/>
</dbReference>
<dbReference type="PROSITE" id="PS50294">
    <property type="entry name" value="WD_REPEATS_REGION"/>
    <property type="match status" value="1"/>
</dbReference>
<dbReference type="SUPFAM" id="SSF50978">
    <property type="entry name" value="WD40 repeat-like"/>
    <property type="match status" value="1"/>
</dbReference>
<name>A0AAV9IBA8_9RHOD</name>
<protein>
    <recommendedName>
        <fullName evidence="4">Transducin family protein / WD-40 repeat family protein</fullName>
    </recommendedName>
</protein>
<evidence type="ECO:0000313" key="2">
    <source>
        <dbReference type="EMBL" id="KAK4524612.1"/>
    </source>
</evidence>
<proteinExistence type="predicted"/>
<dbReference type="EMBL" id="JANCYU010000024">
    <property type="protein sequence ID" value="KAK4524612.1"/>
    <property type="molecule type" value="Genomic_DNA"/>
</dbReference>
<dbReference type="PANTHER" id="PTHR44675:SF1">
    <property type="entry name" value="P21-ACTIVATED PROTEIN KINASE-INTERACTING PROTEIN 1"/>
    <property type="match status" value="1"/>
</dbReference>
<evidence type="ECO:0000313" key="3">
    <source>
        <dbReference type="Proteomes" id="UP001300502"/>
    </source>
</evidence>
<dbReference type="Proteomes" id="UP001300502">
    <property type="component" value="Unassembled WGS sequence"/>
</dbReference>